<reference evidence="3" key="1">
    <citation type="submission" date="2021-02" db="EMBL/GenBank/DDBJ databases">
        <authorList>
            <person name="Palmer J.M."/>
        </authorList>
    </citation>
    <scope>NUCLEOTIDE SEQUENCE</scope>
    <source>
        <strain evidence="3">SCRP734</strain>
    </source>
</reference>
<gene>
    <name evidence="3" type="primary">TSR3_4</name>
    <name evidence="3" type="ORF">PHYPSEUDO_015004</name>
</gene>
<evidence type="ECO:0000256" key="1">
    <source>
        <dbReference type="SAM" id="MobiDB-lite"/>
    </source>
</evidence>
<evidence type="ECO:0000256" key="2">
    <source>
        <dbReference type="SAM" id="Phobius"/>
    </source>
</evidence>
<proteinExistence type="predicted"/>
<keyword evidence="2" id="KW-0812">Transmembrane</keyword>
<evidence type="ECO:0000313" key="3">
    <source>
        <dbReference type="EMBL" id="KAG7392616.1"/>
    </source>
</evidence>
<accession>A0A8T1WGR8</accession>
<keyword evidence="2" id="KW-1133">Transmembrane helix</keyword>
<feature type="compositionally biased region" description="Polar residues" evidence="1">
    <location>
        <begin position="814"/>
        <end position="826"/>
    </location>
</feature>
<organism evidence="3 4">
    <name type="scientific">Phytophthora pseudosyringae</name>
    <dbReference type="NCBI Taxonomy" id="221518"/>
    <lineage>
        <taxon>Eukaryota</taxon>
        <taxon>Sar</taxon>
        <taxon>Stramenopiles</taxon>
        <taxon>Oomycota</taxon>
        <taxon>Peronosporomycetes</taxon>
        <taxon>Peronosporales</taxon>
        <taxon>Peronosporaceae</taxon>
        <taxon>Phytophthora</taxon>
    </lineage>
</organism>
<keyword evidence="2" id="KW-0472">Membrane</keyword>
<name>A0A8T1WGR8_9STRA</name>
<evidence type="ECO:0000313" key="4">
    <source>
        <dbReference type="Proteomes" id="UP000694044"/>
    </source>
</evidence>
<feature type="transmembrane region" description="Helical" evidence="2">
    <location>
        <begin position="94"/>
        <end position="113"/>
    </location>
</feature>
<protein>
    <submittedName>
        <fullName evidence="3">Ribosome biogenesis protein tsr3</fullName>
    </submittedName>
</protein>
<sequence length="832" mass="89603">MPIVELPSDCGDPGAKFTSDHALDVNIHRFRAVAVSVVMAGAFTAVIVQFAGDGIQVGTFRSIDLDAADQKELLDKYNSISAALTALLMKPLDVFLSMVVAVAVLCVATKWSVHQESRRAYVVMAVIGAVGYLMNTGFSALNMQVSPGKIQPRITSSDLAVDDFNDSSQSTDDAVFFATFSNASYRENTPANSVLNTILRNLFVKTDKIPASCSVSQDYDVPYKELVAYYGFPSRSWQQRALSKALEPTDAITMPMNAAAAELPTDDELPMNVSIATNLAVYALITSNSFLGWWSQEDEAWGPANQCPLASRSEPLEMATCLNLSTRSSAGATFVSDVHETIVDYFSRAANASTTHEKATIAFSHFNVSDTVAFDALTIEIPTQTMAGPGGSASSDLSSYTLSDSGCNPGACLAMHDPNVLEYTADGDQTTVYPRVQALAICLNDDGGEELIVDFSFNQSSDLLQSCPKRSNTSMLIVSIGKRVEGDTFEDSSDDYSAGEMVNARTVYSLTVGRLSWLVEDLGEVYNATCTNADGCGGIRFPLERAENASSNEMALVGHSSIPMNLLSPINMNVNWFPVGSSQWKLLASTLEETRGGDMDSMPTTEPLVFPRNFKTINSTIATHMERSMSCDVMIDRHLGSIETNHLYMEHTLQPAYTTGLYFIFQNAVVLEQLPSNATAVSTKRSLAFSGNIQSMHVQASIPAASMFLAIAGCVAMVLGGVTIALLGRRGRGALHEHGTAATAAEAIANQDKFPPFMLRMKLRDAATGELVDVSLDSLRVENVVLVNESDASQQFVVGGSQFSGLLHNETSDESTPYRSKSTIMRSNGEVV</sequence>
<comment type="caution">
    <text evidence="3">The sequence shown here is derived from an EMBL/GenBank/DDBJ whole genome shotgun (WGS) entry which is preliminary data.</text>
</comment>
<keyword evidence="4" id="KW-1185">Reference proteome</keyword>
<dbReference type="OrthoDB" id="124611at2759"/>
<feature type="region of interest" description="Disordered" evidence="1">
    <location>
        <begin position="808"/>
        <end position="832"/>
    </location>
</feature>
<feature type="transmembrane region" description="Helical" evidence="2">
    <location>
        <begin position="120"/>
        <end position="141"/>
    </location>
</feature>
<dbReference type="EMBL" id="JAGDFM010000009">
    <property type="protein sequence ID" value="KAG7392616.1"/>
    <property type="molecule type" value="Genomic_DNA"/>
</dbReference>
<dbReference type="Proteomes" id="UP000694044">
    <property type="component" value="Unassembled WGS sequence"/>
</dbReference>
<dbReference type="AlphaFoldDB" id="A0A8T1WGR8"/>
<feature type="transmembrane region" description="Helical" evidence="2">
    <location>
        <begin position="32"/>
        <end position="52"/>
    </location>
</feature>
<feature type="transmembrane region" description="Helical" evidence="2">
    <location>
        <begin position="704"/>
        <end position="727"/>
    </location>
</feature>